<dbReference type="InterPro" id="IPR020449">
    <property type="entry name" value="Tscrpt_reg_AraC-type_HTH"/>
</dbReference>
<sequence>MTNSHLKEATFIPDRTFPINIFFTKDIPLHWHDHMEWVFIKNGKAQIQIDDVFVCLQKGEIAFVNSKQLHAARMVDENTEIIAIVFNEAIVRNSGLDNTENLYFSPFLNQQLKLPNFIRNDEKHTSQIIASITNLVYEFEQKKTGYELLIKAELFRIFGLIFRNYGYFEQQYTNQYQKKYNLTSLLDYLREHYHDEISVNTASKMVNLSPNHFCKVFKKVTGKTLIEYVQLLRINEAEKMLLDTNLSVTEIAEKVGFGSITYFGRVFKKIKNASPSAIRSGS</sequence>
<dbReference type="InterPro" id="IPR018060">
    <property type="entry name" value="HTH_AraC"/>
</dbReference>
<keyword evidence="1" id="KW-0805">Transcription regulation</keyword>
<dbReference type="Pfam" id="PF02311">
    <property type="entry name" value="AraC_binding"/>
    <property type="match status" value="1"/>
</dbReference>
<feature type="domain" description="HTH araC/xylS-type" evidence="4">
    <location>
        <begin position="183"/>
        <end position="281"/>
    </location>
</feature>
<dbReference type="AlphaFoldDB" id="A0A7C8GSF2"/>
<keyword evidence="3" id="KW-0804">Transcription</keyword>
<protein>
    <submittedName>
        <fullName evidence="5">AraC family transcriptional regulator</fullName>
    </submittedName>
</protein>
<reference evidence="5 6" key="1">
    <citation type="submission" date="2019-10" db="EMBL/GenBank/DDBJ databases">
        <title>Gracilibacillus sp. nov. isolated from rice seeds.</title>
        <authorList>
            <person name="He S."/>
        </authorList>
    </citation>
    <scope>NUCLEOTIDE SEQUENCE [LARGE SCALE GENOMIC DNA]</scope>
    <source>
        <strain evidence="5 6">TD8</strain>
    </source>
</reference>
<accession>A0A7C8GSF2</accession>
<proteinExistence type="predicted"/>
<dbReference type="PROSITE" id="PS01124">
    <property type="entry name" value="HTH_ARAC_FAMILY_2"/>
    <property type="match status" value="1"/>
</dbReference>
<dbReference type="OrthoDB" id="8737373at2"/>
<comment type="caution">
    <text evidence="5">The sequence shown here is derived from an EMBL/GenBank/DDBJ whole genome shotgun (WGS) entry which is preliminary data.</text>
</comment>
<dbReference type="GO" id="GO:0003700">
    <property type="term" value="F:DNA-binding transcription factor activity"/>
    <property type="evidence" value="ECO:0007669"/>
    <property type="project" value="InterPro"/>
</dbReference>
<name>A0A7C8GSF2_9BACI</name>
<evidence type="ECO:0000259" key="4">
    <source>
        <dbReference type="PROSITE" id="PS01124"/>
    </source>
</evidence>
<keyword evidence="2" id="KW-0238">DNA-binding</keyword>
<dbReference type="Proteomes" id="UP000480246">
    <property type="component" value="Unassembled WGS sequence"/>
</dbReference>
<evidence type="ECO:0000313" key="6">
    <source>
        <dbReference type="Proteomes" id="UP000480246"/>
    </source>
</evidence>
<dbReference type="PANTHER" id="PTHR43280">
    <property type="entry name" value="ARAC-FAMILY TRANSCRIPTIONAL REGULATOR"/>
    <property type="match status" value="1"/>
</dbReference>
<evidence type="ECO:0000256" key="1">
    <source>
        <dbReference type="ARBA" id="ARBA00023015"/>
    </source>
</evidence>
<dbReference type="InterPro" id="IPR009057">
    <property type="entry name" value="Homeodomain-like_sf"/>
</dbReference>
<dbReference type="PROSITE" id="PS00041">
    <property type="entry name" value="HTH_ARAC_FAMILY_1"/>
    <property type="match status" value="1"/>
</dbReference>
<dbReference type="GO" id="GO:0043565">
    <property type="term" value="F:sequence-specific DNA binding"/>
    <property type="evidence" value="ECO:0007669"/>
    <property type="project" value="InterPro"/>
</dbReference>
<dbReference type="InterPro" id="IPR014710">
    <property type="entry name" value="RmlC-like_jellyroll"/>
</dbReference>
<dbReference type="SUPFAM" id="SSF46689">
    <property type="entry name" value="Homeodomain-like"/>
    <property type="match status" value="2"/>
</dbReference>
<evidence type="ECO:0000256" key="3">
    <source>
        <dbReference type="ARBA" id="ARBA00023163"/>
    </source>
</evidence>
<dbReference type="PRINTS" id="PR00032">
    <property type="entry name" value="HTHARAC"/>
</dbReference>
<dbReference type="InterPro" id="IPR003313">
    <property type="entry name" value="AraC-bd"/>
</dbReference>
<dbReference type="RefSeq" id="WP_153405719.1">
    <property type="nucleotide sequence ID" value="NZ_ML762437.1"/>
</dbReference>
<dbReference type="Pfam" id="PF12833">
    <property type="entry name" value="HTH_18"/>
    <property type="match status" value="1"/>
</dbReference>
<dbReference type="SUPFAM" id="SSF51215">
    <property type="entry name" value="Regulatory protein AraC"/>
    <property type="match status" value="1"/>
</dbReference>
<evidence type="ECO:0000313" key="5">
    <source>
        <dbReference type="EMBL" id="KAB8128854.1"/>
    </source>
</evidence>
<dbReference type="InterPro" id="IPR037923">
    <property type="entry name" value="HTH-like"/>
</dbReference>
<dbReference type="Gene3D" id="1.10.10.60">
    <property type="entry name" value="Homeodomain-like"/>
    <property type="match status" value="2"/>
</dbReference>
<gene>
    <name evidence="5" type="ORF">F9U64_15735</name>
</gene>
<dbReference type="SMART" id="SM00342">
    <property type="entry name" value="HTH_ARAC"/>
    <property type="match status" value="1"/>
</dbReference>
<organism evidence="5 6">
    <name type="scientific">Gracilibacillus oryzae</name>
    <dbReference type="NCBI Taxonomy" id="1672701"/>
    <lineage>
        <taxon>Bacteria</taxon>
        <taxon>Bacillati</taxon>
        <taxon>Bacillota</taxon>
        <taxon>Bacilli</taxon>
        <taxon>Bacillales</taxon>
        <taxon>Bacillaceae</taxon>
        <taxon>Gracilibacillus</taxon>
    </lineage>
</organism>
<dbReference type="PANTHER" id="PTHR43280:SF28">
    <property type="entry name" value="HTH-TYPE TRANSCRIPTIONAL ACTIVATOR RHAS"/>
    <property type="match status" value="1"/>
</dbReference>
<dbReference type="EMBL" id="WEID01000079">
    <property type="protein sequence ID" value="KAB8128854.1"/>
    <property type="molecule type" value="Genomic_DNA"/>
</dbReference>
<evidence type="ECO:0000256" key="2">
    <source>
        <dbReference type="ARBA" id="ARBA00023125"/>
    </source>
</evidence>
<dbReference type="Gene3D" id="2.60.120.10">
    <property type="entry name" value="Jelly Rolls"/>
    <property type="match status" value="1"/>
</dbReference>
<dbReference type="InterPro" id="IPR018062">
    <property type="entry name" value="HTH_AraC-typ_CS"/>
</dbReference>
<keyword evidence="6" id="KW-1185">Reference proteome</keyword>